<feature type="region of interest" description="Disordered" evidence="2">
    <location>
        <begin position="214"/>
        <end position="317"/>
    </location>
</feature>
<feature type="region of interest" description="Disordered" evidence="2">
    <location>
        <begin position="433"/>
        <end position="457"/>
    </location>
</feature>
<organism evidence="3 4">
    <name type="scientific">Pleomassaria siparia CBS 279.74</name>
    <dbReference type="NCBI Taxonomy" id="1314801"/>
    <lineage>
        <taxon>Eukaryota</taxon>
        <taxon>Fungi</taxon>
        <taxon>Dikarya</taxon>
        <taxon>Ascomycota</taxon>
        <taxon>Pezizomycotina</taxon>
        <taxon>Dothideomycetes</taxon>
        <taxon>Pleosporomycetidae</taxon>
        <taxon>Pleosporales</taxon>
        <taxon>Pleomassariaceae</taxon>
        <taxon>Pleomassaria</taxon>
    </lineage>
</organism>
<accession>A0A6G1KBA4</accession>
<evidence type="ECO:0000313" key="4">
    <source>
        <dbReference type="Proteomes" id="UP000799428"/>
    </source>
</evidence>
<reference evidence="3" key="1">
    <citation type="journal article" date="2020" name="Stud. Mycol.">
        <title>101 Dothideomycetes genomes: a test case for predicting lifestyles and emergence of pathogens.</title>
        <authorList>
            <person name="Haridas S."/>
            <person name="Albert R."/>
            <person name="Binder M."/>
            <person name="Bloem J."/>
            <person name="Labutti K."/>
            <person name="Salamov A."/>
            <person name="Andreopoulos B."/>
            <person name="Baker S."/>
            <person name="Barry K."/>
            <person name="Bills G."/>
            <person name="Bluhm B."/>
            <person name="Cannon C."/>
            <person name="Castanera R."/>
            <person name="Culley D."/>
            <person name="Daum C."/>
            <person name="Ezra D."/>
            <person name="Gonzalez J."/>
            <person name="Henrissat B."/>
            <person name="Kuo A."/>
            <person name="Liang C."/>
            <person name="Lipzen A."/>
            <person name="Lutzoni F."/>
            <person name="Magnuson J."/>
            <person name="Mondo S."/>
            <person name="Nolan M."/>
            <person name="Ohm R."/>
            <person name="Pangilinan J."/>
            <person name="Park H.-J."/>
            <person name="Ramirez L."/>
            <person name="Alfaro M."/>
            <person name="Sun H."/>
            <person name="Tritt A."/>
            <person name="Yoshinaga Y."/>
            <person name="Zwiers L.-H."/>
            <person name="Turgeon B."/>
            <person name="Goodwin S."/>
            <person name="Spatafora J."/>
            <person name="Crous P."/>
            <person name="Grigoriev I."/>
        </authorList>
    </citation>
    <scope>NUCLEOTIDE SEQUENCE</scope>
    <source>
        <strain evidence="3">CBS 279.74</strain>
    </source>
</reference>
<evidence type="ECO:0000256" key="2">
    <source>
        <dbReference type="SAM" id="MobiDB-lite"/>
    </source>
</evidence>
<feature type="coiled-coil region" evidence="1">
    <location>
        <begin position="34"/>
        <end position="134"/>
    </location>
</feature>
<name>A0A6G1KBA4_9PLEO</name>
<dbReference type="AlphaFoldDB" id="A0A6G1KBA4"/>
<gene>
    <name evidence="3" type="ORF">K504DRAFT_490295</name>
</gene>
<proteinExistence type="predicted"/>
<sequence>MADAEIASLKKQLEEAKARGQKRWTEVIHSQRRAERAEQHIENLKWDLQDQTVKNENMARALGATKEQLAEETAKADKATKEKEAARTLLSEYIQRADETASHTNTAVLQATAAAKAEAEKNKAEERFREAAWLRQSITKEVKGKFTEEKIAIEQDYQRRLGQADAFIKGLQNDCSAMRADATASKTRIDVLSKDVDTLTKEVDFLKYTLQKRTAEQAARASPQKATGLSNESPRKAFPIGTRPPATPPRPRTSPPASYAEAGRTLAQPQPQPQPTEYMGSGAPSTQLPADVNEELFGFSPSPPPAAQEQLDVRQSRLSPEDQVQINEMGEAARQNLYQKVVDVAPPQQQSRKRPHSEISRSPTRVVPCLHCSLNWWDDSCDSSEPCRNCVVGGRAAGVCQREACADEGEEQCEKGHRCKRVHREDGYQSVVPTATSKTKRAGLKKNRSVAPSLRRG</sequence>
<feature type="compositionally biased region" description="Basic residues" evidence="2">
    <location>
        <begin position="438"/>
        <end position="448"/>
    </location>
</feature>
<feature type="compositionally biased region" description="Pro residues" evidence="2">
    <location>
        <begin position="245"/>
        <end position="254"/>
    </location>
</feature>
<keyword evidence="4" id="KW-1185">Reference proteome</keyword>
<dbReference type="Proteomes" id="UP000799428">
    <property type="component" value="Unassembled WGS sequence"/>
</dbReference>
<evidence type="ECO:0000256" key="1">
    <source>
        <dbReference type="SAM" id="Coils"/>
    </source>
</evidence>
<evidence type="ECO:0008006" key="5">
    <source>
        <dbReference type="Google" id="ProtNLM"/>
    </source>
</evidence>
<protein>
    <recommendedName>
        <fullName evidence="5">C3H1-type domain-containing protein</fullName>
    </recommendedName>
</protein>
<dbReference type="OrthoDB" id="3684459at2759"/>
<keyword evidence="1" id="KW-0175">Coiled coil</keyword>
<dbReference type="EMBL" id="MU005769">
    <property type="protein sequence ID" value="KAF2710088.1"/>
    <property type="molecule type" value="Genomic_DNA"/>
</dbReference>
<evidence type="ECO:0000313" key="3">
    <source>
        <dbReference type="EMBL" id="KAF2710088.1"/>
    </source>
</evidence>